<proteinExistence type="predicted"/>
<sequence>MMHARRLKLASAALAGTGLIVLAGCTSEDMAMFADAMAEASDEMAVTLTSVPSFGCDYNIDGYLVCDDTGDGFADRYGDTYDVAPVAYVPVTPPVRVNGYGEAYQYDGGCDCWLREPSLDEAPPHRGHDHHRDD</sequence>
<dbReference type="EMBL" id="DMAN01000455">
    <property type="protein sequence ID" value="HAE29441.1"/>
    <property type="molecule type" value="Genomic_DNA"/>
</dbReference>
<dbReference type="RefSeq" id="WP_272993468.1">
    <property type="nucleotide sequence ID" value="NZ_CAJWRG010000094.1"/>
</dbReference>
<gene>
    <name evidence="2" type="ORF">DCG58_19965</name>
</gene>
<name>A0A3B9H422_9PROT</name>
<dbReference type="PROSITE" id="PS51257">
    <property type="entry name" value="PROKAR_LIPOPROTEIN"/>
    <property type="match status" value="1"/>
</dbReference>
<accession>A0A3B9H422</accession>
<evidence type="ECO:0008006" key="4">
    <source>
        <dbReference type="Google" id="ProtNLM"/>
    </source>
</evidence>
<feature type="signal peptide" evidence="1">
    <location>
        <begin position="1"/>
        <end position="23"/>
    </location>
</feature>
<keyword evidence="1" id="KW-0732">Signal</keyword>
<dbReference type="AlphaFoldDB" id="A0A3B9H422"/>
<reference evidence="2 3" key="1">
    <citation type="journal article" date="2018" name="Nat. Biotechnol.">
        <title>A standardized bacterial taxonomy based on genome phylogeny substantially revises the tree of life.</title>
        <authorList>
            <person name="Parks D.H."/>
            <person name="Chuvochina M."/>
            <person name="Waite D.W."/>
            <person name="Rinke C."/>
            <person name="Skarshewski A."/>
            <person name="Chaumeil P.A."/>
            <person name="Hugenholtz P."/>
        </authorList>
    </citation>
    <scope>NUCLEOTIDE SEQUENCE [LARGE SCALE GENOMIC DNA]</scope>
    <source>
        <strain evidence="2">UBA8733</strain>
    </source>
</reference>
<feature type="chain" id="PRO_5017769083" description="Lipoprotein" evidence="1">
    <location>
        <begin position="24"/>
        <end position="134"/>
    </location>
</feature>
<evidence type="ECO:0000313" key="2">
    <source>
        <dbReference type="EMBL" id="HAE29441.1"/>
    </source>
</evidence>
<organism evidence="2 3">
    <name type="scientific">Hyphomonas adhaerens</name>
    <dbReference type="NCBI Taxonomy" id="81029"/>
    <lineage>
        <taxon>Bacteria</taxon>
        <taxon>Pseudomonadati</taxon>
        <taxon>Pseudomonadota</taxon>
        <taxon>Alphaproteobacteria</taxon>
        <taxon>Hyphomonadales</taxon>
        <taxon>Hyphomonadaceae</taxon>
        <taxon>Hyphomonas</taxon>
    </lineage>
</organism>
<dbReference type="Proteomes" id="UP000259610">
    <property type="component" value="Unassembled WGS sequence"/>
</dbReference>
<protein>
    <recommendedName>
        <fullName evidence="4">Lipoprotein</fullName>
    </recommendedName>
</protein>
<comment type="caution">
    <text evidence="2">The sequence shown here is derived from an EMBL/GenBank/DDBJ whole genome shotgun (WGS) entry which is preliminary data.</text>
</comment>
<evidence type="ECO:0000313" key="3">
    <source>
        <dbReference type="Proteomes" id="UP000259610"/>
    </source>
</evidence>
<evidence type="ECO:0000256" key="1">
    <source>
        <dbReference type="SAM" id="SignalP"/>
    </source>
</evidence>